<reference evidence="1 2" key="1">
    <citation type="submission" date="2022-02" db="EMBL/GenBank/DDBJ databases">
        <authorList>
            <person name="Tian F."/>
            <person name="Li J."/>
            <person name="Li F."/>
            <person name="Tong Y."/>
        </authorList>
    </citation>
    <scope>NUCLEOTIDE SEQUENCE [LARGE SCALE GENOMIC DNA]</scope>
</reference>
<proteinExistence type="predicted"/>
<protein>
    <submittedName>
        <fullName evidence="1">Uncharacterized protein</fullName>
    </submittedName>
</protein>
<evidence type="ECO:0000313" key="2">
    <source>
        <dbReference type="Proteomes" id="UP000832072"/>
    </source>
</evidence>
<dbReference type="SUPFAM" id="SSF52540">
    <property type="entry name" value="P-loop containing nucleoside triphosphate hydrolases"/>
    <property type="match status" value="1"/>
</dbReference>
<dbReference type="Gene3D" id="3.40.50.300">
    <property type="entry name" value="P-loop containing nucleotide triphosphate hydrolases"/>
    <property type="match status" value="1"/>
</dbReference>
<sequence length="289" mass="31717">MNFKEFCQLDEALITFGNKAYPKFNQVVILAGGAGSGKGFISGKLMGIEGQTLDVDHLKELAMASIKLASRIKDETGHDINNFDMKKPENVSTIHGLLSGKGGIIKANEKRIFTSVALAAPDRKPNLIFDVTLKDMKKVVQISKQVEMLGYDKGNVHLVWVMNDINVAMKQNKERSRVVPEDILVSTHEGAHMTIKKLLAMGEGTRSYLDGDMWIAFNKVGVDTDVVKSIAGGMYIKKANAIKIKQKGKAPTRATELEAEIVQKIANYAPNSETWSIVLGKKDIPDSSK</sequence>
<organism evidence="1 2">
    <name type="scientific">Cronobacter phage LPCS28</name>
    <dbReference type="NCBI Taxonomy" id="2924885"/>
    <lineage>
        <taxon>Viruses</taxon>
        <taxon>Duplodnaviria</taxon>
        <taxon>Heunggongvirae</taxon>
        <taxon>Uroviricota</taxon>
        <taxon>Caudoviricetes</taxon>
        <taxon>Pantevenvirales</taxon>
        <taxon>Straboviridae</taxon>
        <taxon>Nanhuvirus</taxon>
        <taxon>Nanhuvirus LPCS28</taxon>
    </lineage>
</organism>
<accession>A0AAE9G586</accession>
<name>A0AAE9G586_9CAUD</name>
<gene>
    <name evidence="1" type="ORF">EHEKIMEA_00079</name>
</gene>
<keyword evidence="2" id="KW-1185">Reference proteome</keyword>
<dbReference type="EMBL" id="OM638103">
    <property type="protein sequence ID" value="UNY46962.1"/>
    <property type="molecule type" value="Genomic_DNA"/>
</dbReference>
<evidence type="ECO:0000313" key="1">
    <source>
        <dbReference type="EMBL" id="UNY46962.1"/>
    </source>
</evidence>
<dbReference type="Proteomes" id="UP000832072">
    <property type="component" value="Segment"/>
</dbReference>
<dbReference type="InterPro" id="IPR027417">
    <property type="entry name" value="P-loop_NTPase"/>
</dbReference>